<dbReference type="InterPro" id="IPR045318">
    <property type="entry name" value="EZH1/2-like"/>
</dbReference>
<evidence type="ECO:0000259" key="4">
    <source>
        <dbReference type="PROSITE" id="PS50280"/>
    </source>
</evidence>
<keyword evidence="1" id="KW-0805">Transcription regulation</keyword>
<dbReference type="GO" id="GO:0003682">
    <property type="term" value="F:chromatin binding"/>
    <property type="evidence" value="ECO:0007669"/>
    <property type="project" value="TreeGrafter"/>
</dbReference>
<evidence type="ECO:0000256" key="1">
    <source>
        <dbReference type="ARBA" id="ARBA00023015"/>
    </source>
</evidence>
<organism evidence="5 6">
    <name type="scientific">Mycena alexandri</name>
    <dbReference type="NCBI Taxonomy" id="1745969"/>
    <lineage>
        <taxon>Eukaryota</taxon>
        <taxon>Fungi</taxon>
        <taxon>Dikarya</taxon>
        <taxon>Basidiomycota</taxon>
        <taxon>Agaricomycotina</taxon>
        <taxon>Agaricomycetes</taxon>
        <taxon>Agaricomycetidae</taxon>
        <taxon>Agaricales</taxon>
        <taxon>Marasmiineae</taxon>
        <taxon>Mycenaceae</taxon>
        <taxon>Mycena</taxon>
    </lineage>
</organism>
<evidence type="ECO:0000256" key="2">
    <source>
        <dbReference type="ARBA" id="ARBA00023163"/>
    </source>
</evidence>
<dbReference type="Gene3D" id="2.170.270.10">
    <property type="entry name" value="SET domain"/>
    <property type="match status" value="1"/>
</dbReference>
<keyword evidence="6" id="KW-1185">Reference proteome</keyword>
<proteinExistence type="predicted"/>
<feature type="domain" description="SET" evidence="4">
    <location>
        <begin position="408"/>
        <end position="539"/>
    </location>
</feature>
<sequence>MPRAAFAPLPTPTPKVEDREVDTEFISEWNYDADGKPDAGRAIPMKVVPLPDTFVDYPPHPPYQYCTPASRNENARMIDNKQAPFLPFADDPMFPRDTYFKAFDEEAQWVIEYETVRRLHIEHRFSAALIDEIIRATPGLTPLRISNESGLLWAVSQRDLPLVIWGDGLPSSSKPQLPPHFAQDYGGSKDLFKQVNAGLSKFCPNLNCITHNCHVHVDSDWSLFTPPVGQVQPHLTSTQLLAAAQGPHPACSKECFRLIGEDDMEEDGPANVPLPDLAILDSLLKLIPDAIPCELAVVSKITCRNVFVYRREKIKDAAIISAGKQPRKGKQASRLNKKAKKYDYEIQHLCHVSTQDVALTPFASAFGASYTANGIAVVQKNTYFPDDAPPAAVGGKCTNVVLQRGTFKNIVVMKSKYGLGAFAGEDISVGDVVGEYVGELLDNSNETLGHRDVIQDHSKLNYCFGMGGVDADENGKGGEPDQTTVDAQWLGNPTRFLNDSKPNKPNCVADEVRVNGECRLLIRAVKPVKMGCELTLSYGDRYWKTGQEADKGGSGPASKSGGRRRRSRA</sequence>
<dbReference type="SUPFAM" id="SSF82199">
    <property type="entry name" value="SET domain"/>
    <property type="match status" value="1"/>
</dbReference>
<gene>
    <name evidence="5" type="ORF">C8F04DRAFT_1261148</name>
</gene>
<dbReference type="AlphaFoldDB" id="A0AAD6SVA3"/>
<evidence type="ECO:0000313" key="6">
    <source>
        <dbReference type="Proteomes" id="UP001218188"/>
    </source>
</evidence>
<dbReference type="Proteomes" id="UP001218188">
    <property type="component" value="Unassembled WGS sequence"/>
</dbReference>
<dbReference type="InterPro" id="IPR046341">
    <property type="entry name" value="SET_dom_sf"/>
</dbReference>
<dbReference type="SMART" id="SM00317">
    <property type="entry name" value="SET"/>
    <property type="match status" value="1"/>
</dbReference>
<reference evidence="5" key="1">
    <citation type="submission" date="2023-03" db="EMBL/GenBank/DDBJ databases">
        <title>Massive genome expansion in bonnet fungi (Mycena s.s.) driven by repeated elements and novel gene families across ecological guilds.</title>
        <authorList>
            <consortium name="Lawrence Berkeley National Laboratory"/>
            <person name="Harder C.B."/>
            <person name="Miyauchi S."/>
            <person name="Viragh M."/>
            <person name="Kuo A."/>
            <person name="Thoen E."/>
            <person name="Andreopoulos B."/>
            <person name="Lu D."/>
            <person name="Skrede I."/>
            <person name="Drula E."/>
            <person name="Henrissat B."/>
            <person name="Morin E."/>
            <person name="Kohler A."/>
            <person name="Barry K."/>
            <person name="LaButti K."/>
            <person name="Morin E."/>
            <person name="Salamov A."/>
            <person name="Lipzen A."/>
            <person name="Mereny Z."/>
            <person name="Hegedus B."/>
            <person name="Baldrian P."/>
            <person name="Stursova M."/>
            <person name="Weitz H."/>
            <person name="Taylor A."/>
            <person name="Grigoriev I.V."/>
            <person name="Nagy L.G."/>
            <person name="Martin F."/>
            <person name="Kauserud H."/>
        </authorList>
    </citation>
    <scope>NUCLEOTIDE SEQUENCE</scope>
    <source>
        <strain evidence="5">CBHHK200</strain>
    </source>
</reference>
<dbReference type="GO" id="GO:0035098">
    <property type="term" value="C:ESC/E(Z) complex"/>
    <property type="evidence" value="ECO:0007669"/>
    <property type="project" value="TreeGrafter"/>
</dbReference>
<dbReference type="PROSITE" id="PS50280">
    <property type="entry name" value="SET"/>
    <property type="match status" value="1"/>
</dbReference>
<keyword evidence="2" id="KW-0804">Transcription</keyword>
<dbReference type="PANTHER" id="PTHR45747:SF4">
    <property type="entry name" value="HISTONE-LYSINE N-METHYLTRANSFERASE E(Z)"/>
    <property type="match status" value="1"/>
</dbReference>
<name>A0AAD6SVA3_9AGAR</name>
<evidence type="ECO:0000256" key="3">
    <source>
        <dbReference type="SAM" id="MobiDB-lite"/>
    </source>
</evidence>
<dbReference type="EMBL" id="JARJCM010000066">
    <property type="protein sequence ID" value="KAJ7033340.1"/>
    <property type="molecule type" value="Genomic_DNA"/>
</dbReference>
<protein>
    <recommendedName>
        <fullName evidence="4">SET domain-containing protein</fullName>
    </recommendedName>
</protein>
<dbReference type="GO" id="GO:0046976">
    <property type="term" value="F:histone H3K27 methyltransferase activity"/>
    <property type="evidence" value="ECO:0007669"/>
    <property type="project" value="TreeGrafter"/>
</dbReference>
<dbReference type="GO" id="GO:0031507">
    <property type="term" value="P:heterochromatin formation"/>
    <property type="evidence" value="ECO:0007669"/>
    <property type="project" value="TreeGrafter"/>
</dbReference>
<comment type="caution">
    <text evidence="5">The sequence shown here is derived from an EMBL/GenBank/DDBJ whole genome shotgun (WGS) entry which is preliminary data.</text>
</comment>
<dbReference type="PANTHER" id="PTHR45747">
    <property type="entry name" value="HISTONE-LYSINE N-METHYLTRANSFERASE E(Z)"/>
    <property type="match status" value="1"/>
</dbReference>
<dbReference type="Pfam" id="PF00856">
    <property type="entry name" value="SET"/>
    <property type="match status" value="1"/>
</dbReference>
<dbReference type="InterPro" id="IPR001214">
    <property type="entry name" value="SET_dom"/>
</dbReference>
<feature type="region of interest" description="Disordered" evidence="3">
    <location>
        <begin position="545"/>
        <end position="569"/>
    </location>
</feature>
<accession>A0AAD6SVA3</accession>
<evidence type="ECO:0000313" key="5">
    <source>
        <dbReference type="EMBL" id="KAJ7033340.1"/>
    </source>
</evidence>